<dbReference type="OrthoDB" id="2884925at2759"/>
<gene>
    <name evidence="1" type="ORF">BT96DRAFT_832102</name>
</gene>
<keyword evidence="2" id="KW-1185">Reference proteome</keyword>
<evidence type="ECO:0000313" key="1">
    <source>
        <dbReference type="EMBL" id="KAE9391405.1"/>
    </source>
</evidence>
<feature type="non-terminal residue" evidence="1">
    <location>
        <position position="121"/>
    </location>
</feature>
<organism evidence="1 2">
    <name type="scientific">Gymnopus androsaceus JB14</name>
    <dbReference type="NCBI Taxonomy" id="1447944"/>
    <lineage>
        <taxon>Eukaryota</taxon>
        <taxon>Fungi</taxon>
        <taxon>Dikarya</taxon>
        <taxon>Basidiomycota</taxon>
        <taxon>Agaricomycotina</taxon>
        <taxon>Agaricomycetes</taxon>
        <taxon>Agaricomycetidae</taxon>
        <taxon>Agaricales</taxon>
        <taxon>Marasmiineae</taxon>
        <taxon>Omphalotaceae</taxon>
        <taxon>Gymnopus</taxon>
    </lineage>
</organism>
<accession>A0A6A4H233</accession>
<proteinExistence type="predicted"/>
<evidence type="ECO:0000313" key="2">
    <source>
        <dbReference type="Proteomes" id="UP000799118"/>
    </source>
</evidence>
<name>A0A6A4H233_9AGAR</name>
<sequence length="121" mass="13615">MAQYLSQPRIETPVWLNPVELSNIHAQISEAEAETAVLKAKRTSITVAIEVLRNKISSLRNVAAPIRRVPTEILSAIFEWYCVNLRGSDGLFLGDTRRFRNILTSVCAAWRNAAYSTPSLW</sequence>
<protein>
    <submittedName>
        <fullName evidence="1">Uncharacterized protein</fullName>
    </submittedName>
</protein>
<dbReference type="EMBL" id="ML769625">
    <property type="protein sequence ID" value="KAE9391405.1"/>
    <property type="molecule type" value="Genomic_DNA"/>
</dbReference>
<dbReference type="Gene3D" id="1.20.1280.50">
    <property type="match status" value="1"/>
</dbReference>
<dbReference type="Proteomes" id="UP000799118">
    <property type="component" value="Unassembled WGS sequence"/>
</dbReference>
<reference evidence="1" key="1">
    <citation type="journal article" date="2019" name="Environ. Microbiol.">
        <title>Fungal ecological strategies reflected in gene transcription - a case study of two litter decomposers.</title>
        <authorList>
            <person name="Barbi F."/>
            <person name="Kohler A."/>
            <person name="Barry K."/>
            <person name="Baskaran P."/>
            <person name="Daum C."/>
            <person name="Fauchery L."/>
            <person name="Ihrmark K."/>
            <person name="Kuo A."/>
            <person name="LaButti K."/>
            <person name="Lipzen A."/>
            <person name="Morin E."/>
            <person name="Grigoriev I.V."/>
            <person name="Henrissat B."/>
            <person name="Lindahl B."/>
            <person name="Martin F."/>
        </authorList>
    </citation>
    <scope>NUCLEOTIDE SEQUENCE</scope>
    <source>
        <strain evidence="1">JB14</strain>
    </source>
</reference>
<dbReference type="AlphaFoldDB" id="A0A6A4H233"/>